<feature type="region of interest" description="Disordered" evidence="10">
    <location>
        <begin position="365"/>
        <end position="392"/>
    </location>
</feature>
<accession>A0A9D4DIM3</accession>
<sequence>MSHIYTVFLLVIFAVLVSTGQFVGDPIHCWCPAQFTGAFESYTKNYCWIKNTYYIPMMETIPMDIHKRQEAEITYYQWVPLILLFQGFMFKFPNVLWKMLNSGSGLNLDKICKLADETQWGSPEDRKVAIENMAFFLDRWLLTHRQYKHNFVARAKAKASRLFCFLCNKREGTFLTALYLSIKVVFLANVIGQFFLLNAFMSTDYSVYGFEFISMLNTGESMKESPRFPRVTLCDFQIRQLQNIQRWTVQCVLPINLFNEKIFIFLWFWFFFIACLCGFNLLKWMFLIVFKRNNYMYVKKYLTITEQMQNASDKKMCRRFAEQYLRDDGCFVARMIGMNSTDMVITDLLDCMWRNYRLREEPKAADYPDGEDEAKLLDKEKDSNPLAFRGNH</sequence>
<evidence type="ECO:0000256" key="5">
    <source>
        <dbReference type="ARBA" id="ARBA00022989"/>
    </source>
</evidence>
<dbReference type="GO" id="GO:0005886">
    <property type="term" value="C:plasma membrane"/>
    <property type="evidence" value="ECO:0007669"/>
    <property type="project" value="UniProtKB-SubCell"/>
</dbReference>
<feature type="transmembrane region" description="Helical" evidence="9">
    <location>
        <begin position="75"/>
        <end position="92"/>
    </location>
</feature>
<dbReference type="InterPro" id="IPR000990">
    <property type="entry name" value="Innexin"/>
</dbReference>
<evidence type="ECO:0000256" key="10">
    <source>
        <dbReference type="SAM" id="MobiDB-lite"/>
    </source>
</evidence>
<keyword evidence="4 9" id="KW-0812">Transmembrane</keyword>
<evidence type="ECO:0000256" key="8">
    <source>
        <dbReference type="ARBA" id="ARBA00023303"/>
    </source>
</evidence>
<dbReference type="GO" id="GO:0005921">
    <property type="term" value="C:gap junction"/>
    <property type="evidence" value="ECO:0007669"/>
    <property type="project" value="UniProtKB-UniRule"/>
</dbReference>
<keyword evidence="6 9" id="KW-0406">Ion transport</keyword>
<dbReference type="GO" id="GO:0034220">
    <property type="term" value="P:monoatomic ion transmembrane transport"/>
    <property type="evidence" value="ECO:0007669"/>
    <property type="project" value="UniProtKB-KW"/>
</dbReference>
<comment type="similarity">
    <text evidence="9">Belongs to the pannexin family.</text>
</comment>
<evidence type="ECO:0000256" key="2">
    <source>
        <dbReference type="ARBA" id="ARBA00022448"/>
    </source>
</evidence>
<organism evidence="12 13">
    <name type="scientific">Dreissena polymorpha</name>
    <name type="common">Zebra mussel</name>
    <name type="synonym">Mytilus polymorpha</name>
    <dbReference type="NCBI Taxonomy" id="45954"/>
    <lineage>
        <taxon>Eukaryota</taxon>
        <taxon>Metazoa</taxon>
        <taxon>Spiralia</taxon>
        <taxon>Lophotrochozoa</taxon>
        <taxon>Mollusca</taxon>
        <taxon>Bivalvia</taxon>
        <taxon>Autobranchia</taxon>
        <taxon>Heteroconchia</taxon>
        <taxon>Euheterodonta</taxon>
        <taxon>Imparidentia</taxon>
        <taxon>Neoheterodontei</taxon>
        <taxon>Myida</taxon>
        <taxon>Dreissenoidea</taxon>
        <taxon>Dreissenidae</taxon>
        <taxon>Dreissena</taxon>
    </lineage>
</organism>
<dbReference type="AlphaFoldDB" id="A0A9D4DIM3"/>
<feature type="chain" id="PRO_5039067206" description="Innexin" evidence="11">
    <location>
        <begin position="20"/>
        <end position="392"/>
    </location>
</feature>
<keyword evidence="5 9" id="KW-1133">Transmembrane helix</keyword>
<dbReference type="PANTHER" id="PTHR11893">
    <property type="entry name" value="INNEXIN"/>
    <property type="match status" value="1"/>
</dbReference>
<keyword evidence="3" id="KW-1003">Cell membrane</keyword>
<dbReference type="Pfam" id="PF00876">
    <property type="entry name" value="Innexin"/>
    <property type="match status" value="1"/>
</dbReference>
<evidence type="ECO:0000256" key="11">
    <source>
        <dbReference type="SAM" id="SignalP"/>
    </source>
</evidence>
<dbReference type="EMBL" id="JAIWYP010000010">
    <property type="protein sequence ID" value="KAH3750317.1"/>
    <property type="molecule type" value="Genomic_DNA"/>
</dbReference>
<feature type="signal peptide" evidence="11">
    <location>
        <begin position="1"/>
        <end position="19"/>
    </location>
</feature>
<comment type="caution">
    <text evidence="9">Lacks conserved residue(s) required for the propagation of feature annotation.</text>
</comment>
<dbReference type="Proteomes" id="UP000828390">
    <property type="component" value="Unassembled WGS sequence"/>
</dbReference>
<evidence type="ECO:0000256" key="1">
    <source>
        <dbReference type="ARBA" id="ARBA00004651"/>
    </source>
</evidence>
<feature type="transmembrane region" description="Helical" evidence="9">
    <location>
        <begin position="178"/>
        <end position="201"/>
    </location>
</feature>
<proteinExistence type="inferred from homology"/>
<keyword evidence="2 9" id="KW-0813">Transport</keyword>
<evidence type="ECO:0000256" key="6">
    <source>
        <dbReference type="ARBA" id="ARBA00023065"/>
    </source>
</evidence>
<reference evidence="12" key="1">
    <citation type="journal article" date="2019" name="bioRxiv">
        <title>The Genome of the Zebra Mussel, Dreissena polymorpha: A Resource for Invasive Species Research.</title>
        <authorList>
            <person name="McCartney M.A."/>
            <person name="Auch B."/>
            <person name="Kono T."/>
            <person name="Mallez S."/>
            <person name="Zhang Y."/>
            <person name="Obille A."/>
            <person name="Becker A."/>
            <person name="Abrahante J.E."/>
            <person name="Garbe J."/>
            <person name="Badalamenti J.P."/>
            <person name="Herman A."/>
            <person name="Mangelson H."/>
            <person name="Liachko I."/>
            <person name="Sullivan S."/>
            <person name="Sone E.D."/>
            <person name="Koren S."/>
            <person name="Silverstein K.A.T."/>
            <person name="Beckman K.B."/>
            <person name="Gohl D.M."/>
        </authorList>
    </citation>
    <scope>NUCLEOTIDE SEQUENCE</scope>
    <source>
        <strain evidence="12">Duluth1</strain>
        <tissue evidence="12">Whole animal</tissue>
    </source>
</reference>
<evidence type="ECO:0000256" key="9">
    <source>
        <dbReference type="RuleBase" id="RU010713"/>
    </source>
</evidence>
<dbReference type="PANTHER" id="PTHR11893:SF36">
    <property type="entry name" value="INNEXIN-5"/>
    <property type="match status" value="1"/>
</dbReference>
<keyword evidence="7 9" id="KW-0472">Membrane</keyword>
<gene>
    <name evidence="9" type="primary">inx</name>
    <name evidence="12" type="ORF">DPMN_184837</name>
</gene>
<evidence type="ECO:0000313" key="12">
    <source>
        <dbReference type="EMBL" id="KAH3750317.1"/>
    </source>
</evidence>
<keyword evidence="8 9" id="KW-0407">Ion channel</keyword>
<evidence type="ECO:0000256" key="7">
    <source>
        <dbReference type="ARBA" id="ARBA00023136"/>
    </source>
</evidence>
<comment type="subcellular location">
    <subcellularLocation>
        <location evidence="1 9">Cell membrane</location>
        <topology evidence="1 9">Multi-pass membrane protein</topology>
    </subcellularLocation>
</comment>
<protein>
    <recommendedName>
        <fullName evidence="9">Innexin</fullName>
    </recommendedName>
</protein>
<comment type="caution">
    <text evidence="12">The sequence shown here is derived from an EMBL/GenBank/DDBJ whole genome shotgun (WGS) entry which is preliminary data.</text>
</comment>
<evidence type="ECO:0000313" key="13">
    <source>
        <dbReference type="Proteomes" id="UP000828390"/>
    </source>
</evidence>
<comment type="function">
    <text evidence="9">Structural component of the gap junctions.</text>
</comment>
<feature type="transmembrane region" description="Helical" evidence="9">
    <location>
        <begin position="262"/>
        <end position="290"/>
    </location>
</feature>
<keyword evidence="11" id="KW-0732">Signal</keyword>
<reference evidence="12" key="2">
    <citation type="submission" date="2020-11" db="EMBL/GenBank/DDBJ databases">
        <authorList>
            <person name="McCartney M.A."/>
            <person name="Auch B."/>
            <person name="Kono T."/>
            <person name="Mallez S."/>
            <person name="Becker A."/>
            <person name="Gohl D.M."/>
            <person name="Silverstein K.A.T."/>
            <person name="Koren S."/>
            <person name="Bechman K.B."/>
            <person name="Herman A."/>
            <person name="Abrahante J.E."/>
            <person name="Garbe J."/>
        </authorList>
    </citation>
    <scope>NUCLEOTIDE SEQUENCE</scope>
    <source>
        <strain evidence="12">Duluth1</strain>
        <tissue evidence="12">Whole animal</tissue>
    </source>
</reference>
<evidence type="ECO:0000256" key="3">
    <source>
        <dbReference type="ARBA" id="ARBA00022475"/>
    </source>
</evidence>
<evidence type="ECO:0000256" key="4">
    <source>
        <dbReference type="ARBA" id="ARBA00022692"/>
    </source>
</evidence>
<dbReference type="PROSITE" id="PS51013">
    <property type="entry name" value="PANNEXIN"/>
    <property type="match status" value="1"/>
</dbReference>
<feature type="compositionally biased region" description="Basic and acidic residues" evidence="10">
    <location>
        <begin position="373"/>
        <end position="383"/>
    </location>
</feature>
<name>A0A9D4DIM3_DREPO</name>
<dbReference type="PRINTS" id="PR01262">
    <property type="entry name" value="INNEXIN"/>
</dbReference>
<keyword evidence="13" id="KW-1185">Reference proteome</keyword>